<dbReference type="PANTHER" id="PTHR20861">
    <property type="entry name" value="HOMOSERINE/4-DIPHOSPHOCYTIDYL-2-C-METHYL-D-ERYTHRITOL KINASE"/>
    <property type="match status" value="1"/>
</dbReference>
<evidence type="ECO:0000259" key="4">
    <source>
        <dbReference type="Pfam" id="PF08544"/>
    </source>
</evidence>
<dbReference type="PIRSF" id="PIRSF004884">
    <property type="entry name" value="Sugar_kin_arch"/>
    <property type="match status" value="1"/>
</dbReference>
<dbReference type="Pfam" id="PF00288">
    <property type="entry name" value="GHMP_kinases_N"/>
    <property type="match status" value="1"/>
</dbReference>
<protein>
    <submittedName>
        <fullName evidence="5">GHMP kinase</fullName>
    </submittedName>
</protein>
<sequence length="348" mass="36045">MSRPPIIRERARGRQDIFLIEDVVIVSAPARLHLGFLDPGGSLGRRFGGIGLALDAPSTTIAVQRASRDSVAGPHAERAARHLDTMRRALGLRGAYALTIDTAMPAHAGLGSGTQLALAIACALRRLEGCDLAPDQDAALLGRGNRSGLGTAFITGGGVAVDGGRGDRDLPPPLIARLPFPDDWRVILVMDPRQTGVHGQDELDAFAALPPFAESDAARICQLVLLRALPGLGEHDLDAFGAAIAEIQEKVGAHFATAQGGVFSSDTVAAACTWLAANGARGIGQSSWGPTGFAFAPSNDAAEALVAQLSSQGLAEALEIRVARGRNRGVEISSTAALGRRVGTSLGR</sequence>
<feature type="domain" description="GHMP kinase N-terminal" evidence="3">
    <location>
        <begin position="83"/>
        <end position="150"/>
    </location>
</feature>
<dbReference type="EMBL" id="JAFMPP010000010">
    <property type="protein sequence ID" value="MBO0663383.1"/>
    <property type="molecule type" value="Genomic_DNA"/>
</dbReference>
<keyword evidence="1" id="KW-0808">Transferase</keyword>
<evidence type="ECO:0000256" key="1">
    <source>
        <dbReference type="ARBA" id="ARBA00022679"/>
    </source>
</evidence>
<dbReference type="Gene3D" id="3.30.230.10">
    <property type="match status" value="1"/>
</dbReference>
<evidence type="ECO:0000256" key="2">
    <source>
        <dbReference type="ARBA" id="ARBA00022777"/>
    </source>
</evidence>
<feature type="domain" description="GHMP kinase C-terminal" evidence="4">
    <location>
        <begin position="229"/>
        <end position="312"/>
    </location>
</feature>
<gene>
    <name evidence="5" type="ORF">J1C48_12400</name>
</gene>
<evidence type="ECO:0000313" key="6">
    <source>
        <dbReference type="Proteomes" id="UP000664122"/>
    </source>
</evidence>
<proteinExistence type="predicted"/>
<name>A0A939FWQ2_9HYPH</name>
<evidence type="ECO:0000313" key="5">
    <source>
        <dbReference type="EMBL" id="MBO0663383.1"/>
    </source>
</evidence>
<dbReference type="InterPro" id="IPR013750">
    <property type="entry name" value="GHMP_kinase_C_dom"/>
</dbReference>
<dbReference type="Proteomes" id="UP000664122">
    <property type="component" value="Unassembled WGS sequence"/>
</dbReference>
<comment type="caution">
    <text evidence="5">The sequence shown here is derived from an EMBL/GenBank/DDBJ whole genome shotgun (WGS) entry which is preliminary data.</text>
</comment>
<dbReference type="SUPFAM" id="SSF54211">
    <property type="entry name" value="Ribosomal protein S5 domain 2-like"/>
    <property type="match status" value="1"/>
</dbReference>
<dbReference type="InterPro" id="IPR004422">
    <property type="entry name" value="RFAP_synthase"/>
</dbReference>
<reference evidence="5" key="1">
    <citation type="submission" date="2021-03" db="EMBL/GenBank/DDBJ databases">
        <title>Whole genome sequence of Jiella sp. CQZ9-1.</title>
        <authorList>
            <person name="Tuo L."/>
        </authorList>
    </citation>
    <scope>NUCLEOTIDE SEQUENCE</scope>
    <source>
        <strain evidence="5">CQZ9-1</strain>
    </source>
</reference>
<dbReference type="InterPro" id="IPR006204">
    <property type="entry name" value="GHMP_kinase_N_dom"/>
</dbReference>
<dbReference type="InterPro" id="IPR014721">
    <property type="entry name" value="Ribsml_uS5_D2-typ_fold_subgr"/>
</dbReference>
<dbReference type="NCBIfam" id="TIGR00144">
    <property type="entry name" value="beta_RFAP_syn"/>
    <property type="match status" value="1"/>
</dbReference>
<accession>A0A939FWQ2</accession>
<dbReference type="GO" id="GO:0005524">
    <property type="term" value="F:ATP binding"/>
    <property type="evidence" value="ECO:0007669"/>
    <property type="project" value="InterPro"/>
</dbReference>
<dbReference type="AlphaFoldDB" id="A0A939FWQ2"/>
<evidence type="ECO:0000259" key="3">
    <source>
        <dbReference type="Pfam" id="PF00288"/>
    </source>
</evidence>
<keyword evidence="2 5" id="KW-0418">Kinase</keyword>
<dbReference type="GO" id="GO:0016301">
    <property type="term" value="F:kinase activity"/>
    <property type="evidence" value="ECO:0007669"/>
    <property type="project" value="UniProtKB-KW"/>
</dbReference>
<dbReference type="Pfam" id="PF08544">
    <property type="entry name" value="GHMP_kinases_C"/>
    <property type="match status" value="1"/>
</dbReference>
<dbReference type="PANTHER" id="PTHR20861:SF6">
    <property type="entry name" value="BETA-RIBOFURANOSYLPHENOL 5'-PHOSPHATE SYNTHASE"/>
    <property type="match status" value="1"/>
</dbReference>
<keyword evidence="6" id="KW-1185">Reference proteome</keyword>
<organism evidence="5 6">
    <name type="scientific">Jiella flava</name>
    <dbReference type="NCBI Taxonomy" id="2816857"/>
    <lineage>
        <taxon>Bacteria</taxon>
        <taxon>Pseudomonadati</taxon>
        <taxon>Pseudomonadota</taxon>
        <taxon>Alphaproteobacteria</taxon>
        <taxon>Hyphomicrobiales</taxon>
        <taxon>Aurantimonadaceae</taxon>
        <taxon>Jiella</taxon>
    </lineage>
</organism>
<dbReference type="InterPro" id="IPR020568">
    <property type="entry name" value="Ribosomal_Su5_D2-typ_SF"/>
</dbReference>